<reference evidence="1 2" key="1">
    <citation type="journal article" date="2014" name="ISME J.">
        <title>Candidatus Competibacter-lineage genomes retrieved from metagenomes reveal functional metabolic diversity.</title>
        <authorList>
            <person name="McIlroy S.J."/>
            <person name="Albertsen M."/>
            <person name="Andresen E.K."/>
            <person name="Saunders A.M."/>
            <person name="Kristiansen R."/>
            <person name="Stokholm-Bjerregaard M."/>
            <person name="Nielsen K.L."/>
            <person name="Nielsen P.H."/>
        </authorList>
    </citation>
    <scope>NUCLEOTIDE SEQUENCE [LARGE SCALE GENOMIC DNA]</scope>
    <source>
        <strain evidence="1 2">Run_B_J11</strain>
    </source>
</reference>
<sequence length="478" mass="50721">MITQSFLKFIIGTLLGMLLTISVQAVPVSSIPYFFRTNIMNPDGSVVDLLLIGTTVNPVQNTSAVATQGATNLVLQSDAFGELSTSLPYNPAQLGPWTITATNGSDTTTSATRNLFEVQALPFVSNINLSGTLLTPTLTWVLPVTSVPYTRIRVRVIDSATGSIVFTSFGLPTITTTFTLPSAVLQPNRVYLMRVMLEDAVGNTSAGIINRSDTRVNYSTVSTAMGSAVGVFRNGQWFLDANGNGTWEGCGTEFCFTGFGQAGDMPASGNWDGGSKSYIGVLRSGTGEWFVDLNGNRKWDGCVADGCYVGFGAPGDLPVAGDWHGTSVAKIGVFRNGQWFLDANGNGKWDGCSADLCLSFGQALDLPVAGNWNGGVPAGVGVFRAGTWYLDYNGNGKWDGCQQDGGQDLCLYGSFGQTGDLPAAGDWNGDGKAKVGVFRNGTWFLDYNGNGKWDGCDVDRCYFGSFGQQGDLPVAGKW</sequence>
<gene>
    <name evidence="1" type="ORF">BN874_2010005</name>
</gene>
<organism evidence="1 2">
    <name type="scientific">Candidatus Contendobacter odensis Run_B_J11</name>
    <dbReference type="NCBI Taxonomy" id="1400861"/>
    <lineage>
        <taxon>Bacteria</taxon>
        <taxon>Pseudomonadati</taxon>
        <taxon>Pseudomonadota</taxon>
        <taxon>Gammaproteobacteria</taxon>
        <taxon>Candidatus Competibacteraceae</taxon>
        <taxon>Candidatus Contendibacter</taxon>
    </lineage>
</organism>
<accession>A0A7U7J465</accession>
<name>A0A7U7J465_9GAMM</name>
<protein>
    <submittedName>
        <fullName evidence="1">Uncharacterized protein</fullName>
    </submittedName>
</protein>
<evidence type="ECO:0000313" key="1">
    <source>
        <dbReference type="EMBL" id="CDH45041.1"/>
    </source>
</evidence>
<dbReference type="Proteomes" id="UP000019184">
    <property type="component" value="Unassembled WGS sequence"/>
</dbReference>
<dbReference type="AlphaFoldDB" id="A0A7U7J465"/>
<evidence type="ECO:0000313" key="2">
    <source>
        <dbReference type="Proteomes" id="UP000019184"/>
    </source>
</evidence>
<keyword evidence="2" id="KW-1185">Reference proteome</keyword>
<dbReference type="EMBL" id="CBTK010000115">
    <property type="protein sequence ID" value="CDH45041.1"/>
    <property type="molecule type" value="Genomic_DNA"/>
</dbReference>
<proteinExistence type="predicted"/>
<comment type="caution">
    <text evidence="1">The sequence shown here is derived from an EMBL/GenBank/DDBJ whole genome shotgun (WGS) entry which is preliminary data.</text>
</comment>